<dbReference type="Proteomes" id="UP000287352">
    <property type="component" value="Unassembled WGS sequence"/>
</dbReference>
<dbReference type="Gene3D" id="1.25.40.10">
    <property type="entry name" value="Tetratricopeptide repeat domain"/>
    <property type="match status" value="4"/>
</dbReference>
<dbReference type="SUPFAM" id="SSF48452">
    <property type="entry name" value="TPR-like"/>
    <property type="match status" value="3"/>
</dbReference>
<dbReference type="GO" id="GO:0005524">
    <property type="term" value="F:ATP binding"/>
    <property type="evidence" value="ECO:0007669"/>
    <property type="project" value="UniProtKB-KW"/>
</dbReference>
<dbReference type="SMART" id="SM00028">
    <property type="entry name" value="TPR"/>
    <property type="match status" value="8"/>
</dbReference>
<dbReference type="InterPro" id="IPR041664">
    <property type="entry name" value="AAA_16"/>
</dbReference>
<keyword evidence="6" id="KW-1185">Reference proteome</keyword>
<keyword evidence="1" id="KW-0547">Nucleotide-binding</keyword>
<dbReference type="PANTHER" id="PTHR16305:SF28">
    <property type="entry name" value="GUANYLATE CYCLASE DOMAIN-CONTAINING PROTEIN"/>
    <property type="match status" value="1"/>
</dbReference>
<evidence type="ECO:0000256" key="1">
    <source>
        <dbReference type="ARBA" id="ARBA00022741"/>
    </source>
</evidence>
<evidence type="ECO:0000256" key="3">
    <source>
        <dbReference type="PROSITE-ProRule" id="PRU00339"/>
    </source>
</evidence>
<dbReference type="Pfam" id="PF13191">
    <property type="entry name" value="AAA_16"/>
    <property type="match status" value="1"/>
</dbReference>
<organism evidence="5 6">
    <name type="scientific">Tengunoibacter tsumagoiensis</name>
    <dbReference type="NCBI Taxonomy" id="2014871"/>
    <lineage>
        <taxon>Bacteria</taxon>
        <taxon>Bacillati</taxon>
        <taxon>Chloroflexota</taxon>
        <taxon>Ktedonobacteria</taxon>
        <taxon>Ktedonobacterales</taxon>
        <taxon>Dictyobacteraceae</taxon>
        <taxon>Tengunoibacter</taxon>
    </lineage>
</organism>
<evidence type="ECO:0000313" key="5">
    <source>
        <dbReference type="EMBL" id="GCE14472.1"/>
    </source>
</evidence>
<dbReference type="InterPro" id="IPR019734">
    <property type="entry name" value="TPR_rpt"/>
</dbReference>
<evidence type="ECO:0000256" key="2">
    <source>
        <dbReference type="ARBA" id="ARBA00022840"/>
    </source>
</evidence>
<dbReference type="EMBL" id="BIFR01000002">
    <property type="protein sequence ID" value="GCE14472.1"/>
    <property type="molecule type" value="Genomic_DNA"/>
</dbReference>
<dbReference type="AlphaFoldDB" id="A0A402A5T8"/>
<dbReference type="InterPro" id="IPR005158">
    <property type="entry name" value="BTAD"/>
</dbReference>
<sequence>MSLKSTSGSSSDAELPLVRVVSLGPFCMLRRQDQQWKIVTEAGWKQRAVRSLLAYLLCCPERRASLSQVKAALWPKLDEESATHHLNKAIRSLGKVLSRSTITLQPLQVINEELLLADQQVIFVDADEFEAQAELLLLSSLPGEAVTTDQLQQREQALQAVDALYGGNFLPEEHDVAWVLPRRHSLRYLWSDIVLELAEIALLQQAPTRAIALLDRLLSSDPTNELAVQQLLVVLATQKRRGEALRAYKQFAKVLQRTQDLKPTNQTRELYECVHQGLPLPVFSPKRTSHVVFSEKESTSHSHSRVLSEIAPSDHALISFPRSLPAEITGRVHLGPLVGREQELAALRKMVIDVEEQGRLLAVGTHEKIAPLETQRRPQCVMVVGDAGMGKTRLAEEMSLEARERGWGVIVSRLYMQESGVPYRLWTEVLRKSLESDSGLFSISDPALLQPLVALLPELREYTSQHLFAQPLPTYILTPDQEQLRLWEAIANLLKAVSEQSPLLILLDDIQWADNSSHELLGYLARHLHGYPVLFLCTLRDTELTKHPPHPLLKLIYHMQREHTIQSLRLEPLSSEQIALLVSRVSPLPEATIKHIQDYAAGNPMFAEEFARLGTPGGMPKTIADVLKRRINKLSAECQKLLEKASVLGGSFELPVICSMETEHEQVDEEEVQDLLDEAIQASLMTDEGTGTRITYRFGHPLLVSHLYENISAFRRARLHQRAADVLHVVHQGREEEVAATIANHLIKAGADPKTIAHYAELAGNRAYSVFAFPEAQDQYRLAVEYLDKADVSSEQAHIAALLERLAACTMIRGHFADGRKLYERVLDLRRRLPTVRPQYEAQVQALLWAEIGLASRYIGDIQSAREACEKGEQVLLASEVSGGPSWARLYYLRSNLSKQAGLYDEALQMAQLALNLLEQPQDRTGVVDDRSGSTIRATPIQQMLAGDPIHSGRIHRLMGTIAHSLGQLSMMLTHQKLALAVFERYGEQRQIAHLSCDMGYILLKKAEYEQAQQALQRSYTLAESIGDGPLLALLCSNWGELAAARGDYPEAARWYRRALEMNEEDREYISLWNANLALVLQRLGQTQDAARCIRTAWKVGRDLDSVPCVSRALVTLGMVRVMRAAALKGRPHLLERARANIKRAFQLGNIEPDIRLRGALSLAQCSLLEGKIEEARIALLQVIADAQQHEMMQVVASAQQLLEQVTE</sequence>
<name>A0A402A5T8_9CHLR</name>
<dbReference type="Gene3D" id="3.40.50.300">
    <property type="entry name" value="P-loop containing nucleotide triphosphate hydrolases"/>
    <property type="match status" value="1"/>
</dbReference>
<dbReference type="PROSITE" id="PS50005">
    <property type="entry name" value="TPR"/>
    <property type="match status" value="1"/>
</dbReference>
<dbReference type="GO" id="GO:0004016">
    <property type="term" value="F:adenylate cyclase activity"/>
    <property type="evidence" value="ECO:0007669"/>
    <property type="project" value="TreeGrafter"/>
</dbReference>
<dbReference type="InterPro" id="IPR027417">
    <property type="entry name" value="P-loop_NTPase"/>
</dbReference>
<protein>
    <submittedName>
        <fullName evidence="5">Transcriptional activator</fullName>
    </submittedName>
</protein>
<proteinExistence type="predicted"/>
<feature type="repeat" description="TPR" evidence="3">
    <location>
        <begin position="1033"/>
        <end position="1066"/>
    </location>
</feature>
<dbReference type="PANTHER" id="PTHR16305">
    <property type="entry name" value="TESTICULAR SOLUBLE ADENYLYL CYCLASE"/>
    <property type="match status" value="1"/>
</dbReference>
<dbReference type="InterPro" id="IPR036388">
    <property type="entry name" value="WH-like_DNA-bd_sf"/>
</dbReference>
<evidence type="ECO:0000259" key="4">
    <source>
        <dbReference type="SMART" id="SM01043"/>
    </source>
</evidence>
<feature type="domain" description="Bacterial transcriptional activator" evidence="4">
    <location>
        <begin position="124"/>
        <end position="274"/>
    </location>
</feature>
<reference evidence="6" key="1">
    <citation type="submission" date="2018-12" db="EMBL/GenBank/DDBJ databases">
        <title>Tengunoibacter tsumagoiensis gen. nov., sp. nov., Dictyobacter kobayashii sp. nov., D. alpinus sp. nov., and D. joshuensis sp. nov. and description of Dictyobacteraceae fam. nov. within the order Ktedonobacterales isolated from Tengu-no-mugimeshi.</title>
        <authorList>
            <person name="Wang C.M."/>
            <person name="Zheng Y."/>
            <person name="Sakai Y."/>
            <person name="Toyoda A."/>
            <person name="Minakuchi Y."/>
            <person name="Abe K."/>
            <person name="Yokota A."/>
            <person name="Yabe S."/>
        </authorList>
    </citation>
    <scope>NUCLEOTIDE SEQUENCE [LARGE SCALE GENOMIC DNA]</scope>
    <source>
        <strain evidence="6">Uno3</strain>
    </source>
</reference>
<comment type="caution">
    <text evidence="5">The sequence shown here is derived from an EMBL/GenBank/DDBJ whole genome shotgun (WGS) entry which is preliminary data.</text>
</comment>
<accession>A0A402A5T8</accession>
<dbReference type="Gene3D" id="1.10.10.10">
    <property type="entry name" value="Winged helix-like DNA-binding domain superfamily/Winged helix DNA-binding domain"/>
    <property type="match status" value="1"/>
</dbReference>
<gene>
    <name evidence="5" type="ORF">KTT_43310</name>
</gene>
<dbReference type="SUPFAM" id="SSF52540">
    <property type="entry name" value="P-loop containing nucleoside triphosphate hydrolases"/>
    <property type="match status" value="1"/>
</dbReference>
<dbReference type="Pfam" id="PF03704">
    <property type="entry name" value="BTAD"/>
    <property type="match status" value="1"/>
</dbReference>
<dbReference type="GO" id="GO:0005737">
    <property type="term" value="C:cytoplasm"/>
    <property type="evidence" value="ECO:0007669"/>
    <property type="project" value="TreeGrafter"/>
</dbReference>
<keyword evidence="3" id="KW-0802">TPR repeat</keyword>
<dbReference type="InterPro" id="IPR011990">
    <property type="entry name" value="TPR-like_helical_dom_sf"/>
</dbReference>
<keyword evidence="2" id="KW-0067">ATP-binding</keyword>
<dbReference type="Pfam" id="PF13424">
    <property type="entry name" value="TPR_12"/>
    <property type="match status" value="1"/>
</dbReference>
<dbReference type="RefSeq" id="WP_161975659.1">
    <property type="nucleotide sequence ID" value="NZ_BIFR01000002.1"/>
</dbReference>
<evidence type="ECO:0000313" key="6">
    <source>
        <dbReference type="Proteomes" id="UP000287352"/>
    </source>
</evidence>
<dbReference type="SMART" id="SM01043">
    <property type="entry name" value="BTAD"/>
    <property type="match status" value="1"/>
</dbReference>